<dbReference type="Proteomes" id="UP000301424">
    <property type="component" value="Segment"/>
</dbReference>
<evidence type="ECO:0000313" key="1">
    <source>
        <dbReference type="EMBL" id="QBQ74781.1"/>
    </source>
</evidence>
<dbReference type="EMBL" id="MK552141">
    <property type="protein sequence ID" value="QBQ74781.1"/>
    <property type="molecule type" value="Genomic_DNA"/>
</dbReference>
<proteinExistence type="predicted"/>
<sequence>MQKNIHREILRAAWDLIQARNEEFVCSAVQWAVTQLTADLTAQEQEAYHIAELDIDYHIGNLLELKDGSRAHTLEVWLRENGHPELTLASMAAPEQQVKMRATRLAWITWMMENNWQ</sequence>
<protein>
    <submittedName>
        <fullName evidence="1">Uncharacterized protein</fullName>
    </submittedName>
</protein>
<organism evidence="1 2">
    <name type="scientific">Burkholderia phage BcepSauron</name>
    <dbReference type="NCBI Taxonomy" id="2530033"/>
    <lineage>
        <taxon>Viruses</taxon>
        <taxon>Duplodnaviria</taxon>
        <taxon>Heunggongvirae</taxon>
        <taxon>Uroviricota</taxon>
        <taxon>Caudoviricetes</taxon>
        <taxon>Sarumanvirus</taxon>
        <taxon>Sarumanvirus bcepsauron</taxon>
    </lineage>
</organism>
<gene>
    <name evidence="1" type="ORF">BcepSauron_401</name>
</gene>
<keyword evidence="2" id="KW-1185">Reference proteome</keyword>
<reference evidence="1 2" key="1">
    <citation type="submission" date="2019-02" db="EMBL/GenBank/DDBJ databases">
        <title>Complete genome sequence of Burkholderia cenocepacia phage BcepSauron.</title>
        <authorList>
            <person name="Park K."/>
            <person name="Gonzalez C."/>
            <person name="Liu M."/>
            <person name="Gill J."/>
        </authorList>
    </citation>
    <scope>NUCLEOTIDE SEQUENCE [LARGE SCALE GENOMIC DNA]</scope>
</reference>
<name>A0A482ML48_9CAUD</name>
<evidence type="ECO:0000313" key="2">
    <source>
        <dbReference type="Proteomes" id="UP000301424"/>
    </source>
</evidence>
<accession>A0A482ML48</accession>